<evidence type="ECO:0008006" key="9">
    <source>
        <dbReference type="Google" id="ProtNLM"/>
    </source>
</evidence>
<dbReference type="OrthoDB" id="9808930at2"/>
<dbReference type="RefSeq" id="WP_013020660.1">
    <property type="nucleotide sequence ID" value="NC_013947.1"/>
</dbReference>
<feature type="compositionally biased region" description="Low complexity" evidence="5">
    <location>
        <begin position="1"/>
        <end position="20"/>
    </location>
</feature>
<dbReference type="Proteomes" id="UP000000844">
    <property type="component" value="Chromosome"/>
</dbReference>
<evidence type="ECO:0000256" key="2">
    <source>
        <dbReference type="ARBA" id="ARBA00022692"/>
    </source>
</evidence>
<dbReference type="HOGENOM" id="CLU_1577568_0_0_11"/>
<evidence type="ECO:0000256" key="1">
    <source>
        <dbReference type="ARBA" id="ARBA00004141"/>
    </source>
</evidence>
<evidence type="ECO:0000313" key="8">
    <source>
        <dbReference type="Proteomes" id="UP000000844"/>
    </source>
</evidence>
<evidence type="ECO:0000256" key="5">
    <source>
        <dbReference type="SAM" id="MobiDB-lite"/>
    </source>
</evidence>
<reference evidence="7 8" key="1">
    <citation type="journal article" date="2009" name="Stand. Genomic Sci.">
        <title>Complete genome sequence of Stackebrandtia nassauensis type strain (LLR-40K-21).</title>
        <authorList>
            <person name="Munk C."/>
            <person name="Lapidus A."/>
            <person name="Copeland A."/>
            <person name="Jando M."/>
            <person name="Mayilraj S."/>
            <person name="Glavina Del Rio T."/>
            <person name="Nolan M."/>
            <person name="Chen F."/>
            <person name="Lucas S."/>
            <person name="Tice H."/>
            <person name="Cheng J.F."/>
            <person name="Han C."/>
            <person name="Detter J.C."/>
            <person name="Bruce D."/>
            <person name="Goodwin L."/>
            <person name="Chain P."/>
            <person name="Pitluck S."/>
            <person name="Goker M."/>
            <person name="Ovchinikova G."/>
            <person name="Pati A."/>
            <person name="Ivanova N."/>
            <person name="Mavromatis K."/>
            <person name="Chen A."/>
            <person name="Palaniappan K."/>
            <person name="Land M."/>
            <person name="Hauser L."/>
            <person name="Chang Y.J."/>
            <person name="Jeffries C.D."/>
            <person name="Bristow J."/>
            <person name="Eisen J.A."/>
            <person name="Markowitz V."/>
            <person name="Hugenholtz P."/>
            <person name="Kyrpides N.C."/>
            <person name="Klenk H.P."/>
        </authorList>
    </citation>
    <scope>NUCLEOTIDE SEQUENCE [LARGE SCALE GENOMIC DNA]</scope>
    <source>
        <strain evidence="8">DSM 44728 / CIP 108903 / NRRL B-16338 / NBRC 102104 / LLR-40K-21</strain>
    </source>
</reference>
<evidence type="ECO:0000256" key="4">
    <source>
        <dbReference type="ARBA" id="ARBA00023136"/>
    </source>
</evidence>
<feature type="transmembrane region" description="Helical" evidence="6">
    <location>
        <begin position="56"/>
        <end position="76"/>
    </location>
</feature>
<protein>
    <recommendedName>
        <fullName evidence="9">DUF4870 domain-containing protein</fullName>
    </recommendedName>
</protein>
<dbReference type="STRING" id="446470.Snas_5457"/>
<feature type="transmembrane region" description="Helical" evidence="6">
    <location>
        <begin position="119"/>
        <end position="144"/>
    </location>
</feature>
<sequence length="169" mass="18138">MTYPQDPYGQQSGYGQQPGYGQPPPDYGYVVPPMAAASPLPDGQLTHQDLKDGATAHYLALLGIIGPVIWLVSTSNKSAFVRANTYSALNFAISLAIYNVAVLIIGFVLGFVIGLLVGAVWIIGVMLLLWVIVGLGLIIWYLVACLQGATTAKRGQVHEYKGAFKFLKP</sequence>
<dbReference type="EMBL" id="CP001778">
    <property type="protein sequence ID" value="ADD45089.1"/>
    <property type="molecule type" value="Genomic_DNA"/>
</dbReference>
<dbReference type="eggNOG" id="COG3296">
    <property type="taxonomic scope" value="Bacteria"/>
</dbReference>
<dbReference type="Pfam" id="PF09685">
    <property type="entry name" value="MamF_MmsF"/>
    <property type="match status" value="1"/>
</dbReference>
<comment type="subcellular location">
    <subcellularLocation>
        <location evidence="1">Membrane</location>
        <topology evidence="1">Multi-pass membrane protein</topology>
    </subcellularLocation>
</comment>
<proteinExistence type="predicted"/>
<name>D3PVW8_STANL</name>
<keyword evidence="2 6" id="KW-0812">Transmembrane</keyword>
<organism evidence="7 8">
    <name type="scientific">Stackebrandtia nassauensis (strain DSM 44728 / CIP 108903 / NRRL B-16338 / NBRC 102104 / LLR-40K-21)</name>
    <dbReference type="NCBI Taxonomy" id="446470"/>
    <lineage>
        <taxon>Bacteria</taxon>
        <taxon>Bacillati</taxon>
        <taxon>Actinomycetota</taxon>
        <taxon>Actinomycetes</taxon>
        <taxon>Glycomycetales</taxon>
        <taxon>Glycomycetaceae</taxon>
        <taxon>Stackebrandtia</taxon>
    </lineage>
</organism>
<feature type="transmembrane region" description="Helical" evidence="6">
    <location>
        <begin position="88"/>
        <end position="113"/>
    </location>
</feature>
<keyword evidence="3 6" id="KW-1133">Transmembrane helix</keyword>
<gene>
    <name evidence="7" type="ordered locus">Snas_5457</name>
</gene>
<feature type="region of interest" description="Disordered" evidence="5">
    <location>
        <begin position="1"/>
        <end position="21"/>
    </location>
</feature>
<evidence type="ECO:0000256" key="3">
    <source>
        <dbReference type="ARBA" id="ARBA00022989"/>
    </source>
</evidence>
<dbReference type="InterPro" id="IPR019109">
    <property type="entry name" value="MamF_MmsF"/>
</dbReference>
<keyword evidence="8" id="KW-1185">Reference proteome</keyword>
<keyword evidence="4 6" id="KW-0472">Membrane</keyword>
<dbReference type="KEGG" id="sna:Snas_5457"/>
<evidence type="ECO:0000256" key="6">
    <source>
        <dbReference type="SAM" id="Phobius"/>
    </source>
</evidence>
<dbReference type="AlphaFoldDB" id="D3PVW8"/>
<accession>D3PVW8</accession>
<evidence type="ECO:0000313" key="7">
    <source>
        <dbReference type="EMBL" id="ADD45089.1"/>
    </source>
</evidence>